<accession>A0ABD1YLW1</accession>
<dbReference type="Proteomes" id="UP001605036">
    <property type="component" value="Unassembled WGS sequence"/>
</dbReference>
<feature type="compositionally biased region" description="Basic and acidic residues" evidence="1">
    <location>
        <begin position="1"/>
        <end position="12"/>
    </location>
</feature>
<dbReference type="AlphaFoldDB" id="A0ABD1YLW1"/>
<reference evidence="2 3" key="1">
    <citation type="submission" date="2024-09" db="EMBL/GenBank/DDBJ databases">
        <title>Chromosome-scale assembly of Riccia fluitans.</title>
        <authorList>
            <person name="Paukszto L."/>
            <person name="Sawicki J."/>
            <person name="Karawczyk K."/>
            <person name="Piernik-Szablinska J."/>
            <person name="Szczecinska M."/>
            <person name="Mazdziarz M."/>
        </authorList>
    </citation>
    <scope>NUCLEOTIDE SEQUENCE [LARGE SCALE GENOMIC DNA]</scope>
    <source>
        <strain evidence="2">Rf_01</strain>
        <tissue evidence="2">Aerial parts of the thallus</tissue>
    </source>
</reference>
<evidence type="ECO:0000256" key="1">
    <source>
        <dbReference type="SAM" id="MobiDB-lite"/>
    </source>
</evidence>
<evidence type="ECO:0000313" key="2">
    <source>
        <dbReference type="EMBL" id="KAL2630457.1"/>
    </source>
</evidence>
<sequence>MRGRSCPEEKQEAQWQRNAARRLGNPLPRPVAKIERVEKPEYPFSLLLWLPSAGVITIRRVSPRPHQTGLVKLVKNFFIYLRVFQQLKDFTPFRRGSRPALQRGVVFAPSPEGRQELKDPLLRDVDTDWASKHQHQHQRLCGKCKKEGS</sequence>
<comment type="caution">
    <text evidence="2">The sequence shown here is derived from an EMBL/GenBank/DDBJ whole genome shotgun (WGS) entry which is preliminary data.</text>
</comment>
<name>A0ABD1YLW1_9MARC</name>
<proteinExistence type="predicted"/>
<evidence type="ECO:0000313" key="3">
    <source>
        <dbReference type="Proteomes" id="UP001605036"/>
    </source>
</evidence>
<feature type="region of interest" description="Disordered" evidence="1">
    <location>
        <begin position="1"/>
        <end position="22"/>
    </location>
</feature>
<organism evidence="2 3">
    <name type="scientific">Riccia fluitans</name>
    <dbReference type="NCBI Taxonomy" id="41844"/>
    <lineage>
        <taxon>Eukaryota</taxon>
        <taxon>Viridiplantae</taxon>
        <taxon>Streptophyta</taxon>
        <taxon>Embryophyta</taxon>
        <taxon>Marchantiophyta</taxon>
        <taxon>Marchantiopsida</taxon>
        <taxon>Marchantiidae</taxon>
        <taxon>Marchantiales</taxon>
        <taxon>Ricciaceae</taxon>
        <taxon>Riccia</taxon>
    </lineage>
</organism>
<keyword evidence="3" id="KW-1185">Reference proteome</keyword>
<protein>
    <submittedName>
        <fullName evidence="2">Uncharacterized protein</fullName>
    </submittedName>
</protein>
<dbReference type="EMBL" id="JBHFFA010000004">
    <property type="protein sequence ID" value="KAL2630457.1"/>
    <property type="molecule type" value="Genomic_DNA"/>
</dbReference>
<gene>
    <name evidence="2" type="ORF">R1flu_015143</name>
</gene>